<comment type="catalytic activity">
    <reaction evidence="3">
        <text>N(6)-succinyl-L-lysyl-[protein] + NAD(+) + H2O = 2''-O-succinyl-ADP-D-ribose + nicotinamide + L-lysyl-[protein]</text>
        <dbReference type="Rhea" id="RHEA:47668"/>
        <dbReference type="Rhea" id="RHEA-COMP:9752"/>
        <dbReference type="Rhea" id="RHEA-COMP:11877"/>
        <dbReference type="ChEBI" id="CHEBI:15377"/>
        <dbReference type="ChEBI" id="CHEBI:17154"/>
        <dbReference type="ChEBI" id="CHEBI:29969"/>
        <dbReference type="ChEBI" id="CHEBI:57540"/>
        <dbReference type="ChEBI" id="CHEBI:87830"/>
        <dbReference type="ChEBI" id="CHEBI:87832"/>
    </reaction>
</comment>
<dbReference type="RefSeq" id="WP_129471087.1">
    <property type="nucleotide sequence ID" value="NZ_SAWZ01000004.1"/>
</dbReference>
<dbReference type="GO" id="GO:0017136">
    <property type="term" value="F:histone deacetylase activity, NAD-dependent"/>
    <property type="evidence" value="ECO:0007669"/>
    <property type="project" value="TreeGrafter"/>
</dbReference>
<evidence type="ECO:0000259" key="5">
    <source>
        <dbReference type="PROSITE" id="PS50305"/>
    </source>
</evidence>
<dbReference type="OrthoDB" id="9800582at2"/>
<dbReference type="AlphaFoldDB" id="A0A4Q1JVH9"/>
<comment type="caution">
    <text evidence="6">The sequence shown here is derived from an EMBL/GenBank/DDBJ whole genome shotgun (WGS) entry which is preliminary data.</text>
</comment>
<keyword evidence="2 3" id="KW-0520">NAD</keyword>
<comment type="domain">
    <text evidence="3">2 residues (Tyr-71 and Arg-74) present in a large hydrophobic pocket are probably involved in substrate specificity. They are important for desuccinylation activity, but dispensable for deacetylation activity.</text>
</comment>
<dbReference type="GO" id="GO:0008270">
    <property type="term" value="F:zinc ion binding"/>
    <property type="evidence" value="ECO:0007669"/>
    <property type="project" value="UniProtKB-UniRule"/>
</dbReference>
<dbReference type="PANTHER" id="PTHR11085:SF10">
    <property type="entry name" value="NAD-DEPENDENT PROTEIN DEACYLASE SIRTUIN-5, MITOCHONDRIAL-RELATED"/>
    <property type="match status" value="1"/>
</dbReference>
<organism evidence="6 7">
    <name type="scientific">Pseudoxanthomonas composti</name>
    <dbReference type="NCBI Taxonomy" id="2137479"/>
    <lineage>
        <taxon>Bacteria</taxon>
        <taxon>Pseudomonadati</taxon>
        <taxon>Pseudomonadota</taxon>
        <taxon>Gammaproteobacteria</taxon>
        <taxon>Lysobacterales</taxon>
        <taxon>Lysobacteraceae</taxon>
        <taxon>Pseudoxanthomonas</taxon>
    </lineage>
</organism>
<feature type="binding site" evidence="3 4">
    <location>
        <position position="133"/>
    </location>
    <ligand>
        <name>Zn(2+)</name>
        <dbReference type="ChEBI" id="CHEBI:29105"/>
    </ligand>
</feature>
<accession>A0A4Q1JVH9</accession>
<dbReference type="GO" id="GO:0005737">
    <property type="term" value="C:cytoplasm"/>
    <property type="evidence" value="ECO:0007669"/>
    <property type="project" value="UniProtKB-SubCell"/>
</dbReference>
<evidence type="ECO:0000256" key="4">
    <source>
        <dbReference type="PROSITE-ProRule" id="PRU00236"/>
    </source>
</evidence>
<feature type="binding site" evidence="3 4">
    <location>
        <position position="161"/>
    </location>
    <ligand>
        <name>Zn(2+)</name>
        <dbReference type="ChEBI" id="CHEBI:29105"/>
    </ligand>
</feature>
<keyword evidence="3 4" id="KW-0862">Zinc</keyword>
<dbReference type="GO" id="GO:0070403">
    <property type="term" value="F:NAD+ binding"/>
    <property type="evidence" value="ECO:0007669"/>
    <property type="project" value="UniProtKB-UniRule"/>
</dbReference>
<comment type="cofactor">
    <cofactor evidence="3">
        <name>Zn(2+)</name>
        <dbReference type="ChEBI" id="CHEBI:29105"/>
    </cofactor>
    <text evidence="3">Binds 1 zinc ion per subunit.</text>
</comment>
<feature type="binding site" evidence="3 4">
    <location>
        <position position="130"/>
    </location>
    <ligand>
        <name>Zn(2+)</name>
        <dbReference type="ChEBI" id="CHEBI:29105"/>
    </ligand>
</feature>
<feature type="binding site" evidence="3">
    <location>
        <position position="241"/>
    </location>
    <ligand>
        <name>NAD(+)</name>
        <dbReference type="ChEBI" id="CHEBI:57540"/>
    </ligand>
</feature>
<sequence>MAAPTETAENLLARIADAGRITVLTGAGMSAESGIPTFRGTHDSLWSRLDPMTLATEDAWRADAALVWGWYRWRMALVSQAQPNAGHRALAQLARTHRIALITQNVDDLHERAGSQVLAHVHGSLFALRCFDCGQPHAESLPPVSADAVPQRLAPPRCQACGGLVRPGVVWFGEALPQAAWQHAQAATRCELMLVVGTSGLVQPAASLPMRARQQGACVVEINPARTVVSEIAHQRIAERAACALPALVAALDPQRGSSPAI</sequence>
<feature type="domain" description="Deacetylase sirtuin-type" evidence="5">
    <location>
        <begin position="1"/>
        <end position="259"/>
    </location>
</feature>
<protein>
    <recommendedName>
        <fullName evidence="3">NAD-dependent protein deacylase</fullName>
        <ecNumber evidence="3">2.3.1.286</ecNumber>
    </recommendedName>
    <alternativeName>
        <fullName evidence="3">Regulatory protein SIR2 homolog</fullName>
    </alternativeName>
</protein>
<feature type="binding site" evidence="3">
    <location>
        <position position="71"/>
    </location>
    <ligand>
        <name>substrate</name>
    </ligand>
</feature>
<dbReference type="GO" id="GO:0036055">
    <property type="term" value="F:protein-succinyllysine desuccinylase activity"/>
    <property type="evidence" value="ECO:0007669"/>
    <property type="project" value="UniProtKB-UniRule"/>
</dbReference>
<dbReference type="Gene3D" id="3.30.1600.10">
    <property type="entry name" value="SIR2/SIRT2 'Small Domain"/>
    <property type="match status" value="1"/>
</dbReference>
<dbReference type="EC" id="2.3.1.286" evidence="3"/>
<comment type="function">
    <text evidence="3">NAD-dependent lysine deacetylase and desuccinylase that specifically removes acetyl and succinyl groups on target proteins. Modulates the activities of several proteins which are inactive in their acylated form.</text>
</comment>
<feature type="binding site" evidence="3">
    <location>
        <begin position="223"/>
        <end position="225"/>
    </location>
    <ligand>
        <name>NAD(+)</name>
        <dbReference type="ChEBI" id="CHEBI:57540"/>
    </ligand>
</feature>
<proteinExistence type="inferred from homology"/>
<dbReference type="InterPro" id="IPR050134">
    <property type="entry name" value="NAD-dep_sirtuin_deacylases"/>
</dbReference>
<dbReference type="GO" id="GO:0036054">
    <property type="term" value="F:protein-malonyllysine demalonylase activity"/>
    <property type="evidence" value="ECO:0007669"/>
    <property type="project" value="InterPro"/>
</dbReference>
<dbReference type="SUPFAM" id="SSF52467">
    <property type="entry name" value="DHS-like NAD/FAD-binding domain"/>
    <property type="match status" value="1"/>
</dbReference>
<reference evidence="6 7" key="1">
    <citation type="submission" date="2019-01" db="EMBL/GenBank/DDBJ databases">
        <title>Pseudoxanthomonas composti sp. nov., isolated from compost.</title>
        <authorList>
            <person name="Yang G."/>
        </authorList>
    </citation>
    <scope>NUCLEOTIDE SEQUENCE [LARGE SCALE GENOMIC DNA]</scope>
    <source>
        <strain evidence="6 7">GSS15</strain>
    </source>
</reference>
<dbReference type="NCBIfam" id="NF001753">
    <property type="entry name" value="PRK00481.1-3"/>
    <property type="match status" value="1"/>
</dbReference>
<feature type="binding site" evidence="3">
    <location>
        <begin position="197"/>
        <end position="199"/>
    </location>
    <ligand>
        <name>NAD(+)</name>
        <dbReference type="ChEBI" id="CHEBI:57540"/>
    </ligand>
</feature>
<keyword evidence="1" id="KW-0808">Transferase</keyword>
<keyword evidence="7" id="KW-1185">Reference proteome</keyword>
<dbReference type="EMBL" id="SAWZ01000004">
    <property type="protein sequence ID" value="RXR06176.1"/>
    <property type="molecule type" value="Genomic_DNA"/>
</dbReference>
<feature type="binding site" evidence="3">
    <location>
        <position position="74"/>
    </location>
    <ligand>
        <name>substrate</name>
    </ligand>
</feature>
<dbReference type="CDD" id="cd01412">
    <property type="entry name" value="SIRT5_Af1_CobB"/>
    <property type="match status" value="1"/>
</dbReference>
<evidence type="ECO:0000256" key="1">
    <source>
        <dbReference type="ARBA" id="ARBA00022679"/>
    </source>
</evidence>
<keyword evidence="3" id="KW-0963">Cytoplasm</keyword>
<evidence type="ECO:0000313" key="6">
    <source>
        <dbReference type="EMBL" id="RXR06176.1"/>
    </source>
</evidence>
<evidence type="ECO:0000256" key="3">
    <source>
        <dbReference type="HAMAP-Rule" id="MF_01121"/>
    </source>
</evidence>
<comment type="subcellular location">
    <subcellularLocation>
        <location evidence="3">Cytoplasm</location>
    </subcellularLocation>
</comment>
<dbReference type="Gene3D" id="3.40.50.1220">
    <property type="entry name" value="TPP-binding domain"/>
    <property type="match status" value="1"/>
</dbReference>
<dbReference type="PROSITE" id="PS50305">
    <property type="entry name" value="SIRTUIN"/>
    <property type="match status" value="1"/>
</dbReference>
<dbReference type="InterPro" id="IPR026591">
    <property type="entry name" value="Sirtuin_cat_small_dom_sf"/>
</dbReference>
<evidence type="ECO:0000313" key="7">
    <source>
        <dbReference type="Proteomes" id="UP000289784"/>
    </source>
</evidence>
<dbReference type="Pfam" id="PF02146">
    <property type="entry name" value="SIR2"/>
    <property type="match status" value="1"/>
</dbReference>
<feature type="binding site" evidence="3 4">
    <location>
        <position position="158"/>
    </location>
    <ligand>
        <name>Zn(2+)</name>
        <dbReference type="ChEBI" id="CHEBI:29105"/>
    </ligand>
</feature>
<dbReference type="InterPro" id="IPR003000">
    <property type="entry name" value="Sirtuin"/>
</dbReference>
<dbReference type="InterPro" id="IPR029035">
    <property type="entry name" value="DHS-like_NAD/FAD-binding_dom"/>
</dbReference>
<dbReference type="Proteomes" id="UP000289784">
    <property type="component" value="Unassembled WGS sequence"/>
</dbReference>
<name>A0A4Q1JVH9_9GAMM</name>
<comment type="similarity">
    <text evidence="3">Belongs to the sirtuin family. Class III subfamily.</text>
</comment>
<dbReference type="InterPro" id="IPR027546">
    <property type="entry name" value="Sirtuin_class_III"/>
</dbReference>
<evidence type="ECO:0000256" key="2">
    <source>
        <dbReference type="ARBA" id="ARBA00023027"/>
    </source>
</evidence>
<gene>
    <name evidence="3" type="primary">cobB</name>
    <name evidence="6" type="ORF">EPA99_10130</name>
</gene>
<comment type="catalytic activity">
    <reaction evidence="3">
        <text>N(6)-acetyl-L-lysyl-[protein] + NAD(+) + H2O = 2''-O-acetyl-ADP-D-ribose + nicotinamide + L-lysyl-[protein]</text>
        <dbReference type="Rhea" id="RHEA:43636"/>
        <dbReference type="Rhea" id="RHEA-COMP:9752"/>
        <dbReference type="Rhea" id="RHEA-COMP:10731"/>
        <dbReference type="ChEBI" id="CHEBI:15377"/>
        <dbReference type="ChEBI" id="CHEBI:17154"/>
        <dbReference type="ChEBI" id="CHEBI:29969"/>
        <dbReference type="ChEBI" id="CHEBI:57540"/>
        <dbReference type="ChEBI" id="CHEBI:61930"/>
        <dbReference type="ChEBI" id="CHEBI:83767"/>
        <dbReference type="EC" id="2.3.1.286"/>
    </reaction>
</comment>
<keyword evidence="3 4" id="KW-0479">Metal-binding</keyword>
<feature type="binding site" evidence="3">
    <location>
        <begin position="104"/>
        <end position="107"/>
    </location>
    <ligand>
        <name>NAD(+)</name>
        <dbReference type="ChEBI" id="CHEBI:57540"/>
    </ligand>
</feature>
<dbReference type="HAMAP" id="MF_01121">
    <property type="entry name" value="Sirtuin_ClassIII"/>
    <property type="match status" value="1"/>
</dbReference>
<feature type="active site" description="Proton acceptor" evidence="3 4">
    <location>
        <position position="122"/>
    </location>
</feature>
<dbReference type="PANTHER" id="PTHR11085">
    <property type="entry name" value="NAD-DEPENDENT PROTEIN DEACYLASE SIRTUIN-5, MITOCHONDRIAL-RELATED"/>
    <property type="match status" value="1"/>
</dbReference>
<comment type="caution">
    <text evidence="3">Lacks conserved residue(s) required for the propagation of feature annotation.</text>
</comment>
<dbReference type="InterPro" id="IPR026590">
    <property type="entry name" value="Ssirtuin_cat_dom"/>
</dbReference>